<protein>
    <submittedName>
        <fullName evidence="2">DUF2167 domain-containing protein</fullName>
    </submittedName>
</protein>
<dbReference type="Proteomes" id="UP001597375">
    <property type="component" value="Unassembled WGS sequence"/>
</dbReference>
<comment type="caution">
    <text evidence="2">The sequence shown here is derived from an EMBL/GenBank/DDBJ whole genome shotgun (WGS) entry which is preliminary data.</text>
</comment>
<proteinExistence type="predicted"/>
<evidence type="ECO:0000256" key="1">
    <source>
        <dbReference type="SAM" id="SignalP"/>
    </source>
</evidence>
<sequence>MKITSRILSRSLGLLLALTPLANAQNDDQSALPEAEMTAEDAAAMKAHYDFIDSLSWVRSGTAQIGDRATIVIPEGYRFTGAEGSTKLMDYYGNLTNGSELGYISPENMDWFAVFEFDDVGYVKEDEKDKLDADEILNQLQEGQKVANEQLREMGRPTLNVLGWHTPPFYNNDTKNLEWAIRLSSEDGSEIINYKTKLLGRRGVMDVVLVCDEEQLGSVVPEYQNLLEGFSYNQEESYAAYTEGDKVAEYGLIGLIAGGGLLVAAKSGLLAKLWKPIAIGAIAVGSFLKRILKGKNHDAI</sequence>
<keyword evidence="3" id="KW-1185">Reference proteome</keyword>
<keyword evidence="1" id="KW-0732">Signal</keyword>
<evidence type="ECO:0000313" key="2">
    <source>
        <dbReference type="EMBL" id="MFD2256240.1"/>
    </source>
</evidence>
<evidence type="ECO:0000313" key="3">
    <source>
        <dbReference type="Proteomes" id="UP001597375"/>
    </source>
</evidence>
<organism evidence="2 3">
    <name type="scientific">Luteolibacter algae</name>
    <dbReference type="NCBI Taxonomy" id="454151"/>
    <lineage>
        <taxon>Bacteria</taxon>
        <taxon>Pseudomonadati</taxon>
        <taxon>Verrucomicrobiota</taxon>
        <taxon>Verrucomicrobiia</taxon>
        <taxon>Verrucomicrobiales</taxon>
        <taxon>Verrucomicrobiaceae</taxon>
        <taxon>Luteolibacter</taxon>
    </lineage>
</organism>
<name>A0ABW5D9A6_9BACT</name>
<dbReference type="RefSeq" id="WP_386819303.1">
    <property type="nucleotide sequence ID" value="NZ_JBHUIT010000005.1"/>
</dbReference>
<feature type="signal peptide" evidence="1">
    <location>
        <begin position="1"/>
        <end position="24"/>
    </location>
</feature>
<reference evidence="3" key="1">
    <citation type="journal article" date="2019" name="Int. J. Syst. Evol. Microbiol.">
        <title>The Global Catalogue of Microorganisms (GCM) 10K type strain sequencing project: providing services to taxonomists for standard genome sequencing and annotation.</title>
        <authorList>
            <consortium name="The Broad Institute Genomics Platform"/>
            <consortium name="The Broad Institute Genome Sequencing Center for Infectious Disease"/>
            <person name="Wu L."/>
            <person name="Ma J."/>
        </authorList>
    </citation>
    <scope>NUCLEOTIDE SEQUENCE [LARGE SCALE GENOMIC DNA]</scope>
    <source>
        <strain evidence="3">CGMCC 4.7106</strain>
    </source>
</reference>
<dbReference type="InterPro" id="IPR018682">
    <property type="entry name" value="DUF2167_membr"/>
</dbReference>
<accession>A0ABW5D9A6</accession>
<dbReference type="EMBL" id="JBHUIT010000005">
    <property type="protein sequence ID" value="MFD2256240.1"/>
    <property type="molecule type" value="Genomic_DNA"/>
</dbReference>
<feature type="chain" id="PRO_5046322876" evidence="1">
    <location>
        <begin position="25"/>
        <end position="300"/>
    </location>
</feature>
<dbReference type="Pfam" id="PF09935">
    <property type="entry name" value="DUF2167"/>
    <property type="match status" value="1"/>
</dbReference>
<gene>
    <name evidence="2" type="ORF">ACFSSA_06115</name>
</gene>